<dbReference type="Pfam" id="PF00891">
    <property type="entry name" value="Methyltransf_2"/>
    <property type="match status" value="1"/>
</dbReference>
<dbReference type="PROSITE" id="PS51683">
    <property type="entry name" value="SAM_OMT_II"/>
    <property type="match status" value="1"/>
</dbReference>
<keyword evidence="2" id="KW-0808">Transferase</keyword>
<dbReference type="Gene3D" id="1.10.10.10">
    <property type="entry name" value="Winged helix-like DNA-binding domain superfamily/Winged helix DNA-binding domain"/>
    <property type="match status" value="1"/>
</dbReference>
<dbReference type="InterPro" id="IPR029063">
    <property type="entry name" value="SAM-dependent_MTases_sf"/>
</dbReference>
<comment type="caution">
    <text evidence="5">The sequence shown here is derived from an EMBL/GenBank/DDBJ whole genome shotgun (WGS) entry which is preliminary data.</text>
</comment>
<dbReference type="InterPro" id="IPR036390">
    <property type="entry name" value="WH_DNA-bd_sf"/>
</dbReference>
<dbReference type="PANTHER" id="PTHR43712:SF2">
    <property type="entry name" value="O-METHYLTRANSFERASE CICE"/>
    <property type="match status" value="1"/>
</dbReference>
<dbReference type="InterPro" id="IPR001077">
    <property type="entry name" value="COMT_C"/>
</dbReference>
<dbReference type="GO" id="GO:0008171">
    <property type="term" value="F:O-methyltransferase activity"/>
    <property type="evidence" value="ECO:0007669"/>
    <property type="project" value="InterPro"/>
</dbReference>
<evidence type="ECO:0000259" key="4">
    <source>
        <dbReference type="Pfam" id="PF00891"/>
    </source>
</evidence>
<dbReference type="SUPFAM" id="SSF46785">
    <property type="entry name" value="Winged helix' DNA-binding domain"/>
    <property type="match status" value="1"/>
</dbReference>
<reference evidence="5" key="2">
    <citation type="journal article" name="Front. Microbiol.">
        <title>Degradative Capacity of Two Strains of Rhodonia placenta: From Phenotype to Genotype.</title>
        <authorList>
            <person name="Kolle M."/>
            <person name="Horta M.A.C."/>
            <person name="Nowrousian M."/>
            <person name="Ohm R.A."/>
            <person name="Benz J.P."/>
            <person name="Pilgard A."/>
        </authorList>
    </citation>
    <scope>NUCLEOTIDE SEQUENCE</scope>
    <source>
        <strain evidence="5">FPRL280</strain>
    </source>
</reference>
<keyword evidence="3" id="KW-0949">S-adenosyl-L-methionine</keyword>
<dbReference type="InterPro" id="IPR036388">
    <property type="entry name" value="WH-like_DNA-bd_sf"/>
</dbReference>
<dbReference type="InterPro" id="IPR016461">
    <property type="entry name" value="COMT-like"/>
</dbReference>
<reference evidence="5" key="1">
    <citation type="submission" date="2020-11" db="EMBL/GenBank/DDBJ databases">
        <authorList>
            <person name="Koelle M."/>
            <person name="Horta M.A.C."/>
            <person name="Nowrousian M."/>
            <person name="Ohm R.A."/>
            <person name="Benz P."/>
            <person name="Pilgard A."/>
        </authorList>
    </citation>
    <scope>NUCLEOTIDE SEQUENCE</scope>
    <source>
        <strain evidence="5">FPRL280</strain>
    </source>
</reference>
<dbReference type="EMBL" id="JADOXO010000029">
    <property type="protein sequence ID" value="KAF9818474.1"/>
    <property type="molecule type" value="Genomic_DNA"/>
</dbReference>
<evidence type="ECO:0000256" key="3">
    <source>
        <dbReference type="ARBA" id="ARBA00022691"/>
    </source>
</evidence>
<dbReference type="AlphaFoldDB" id="A0A8H7P700"/>
<accession>A0A8H7P700</accession>
<keyword evidence="1" id="KW-0489">Methyltransferase</keyword>
<evidence type="ECO:0000256" key="1">
    <source>
        <dbReference type="ARBA" id="ARBA00022603"/>
    </source>
</evidence>
<name>A0A8H7P700_9APHY</name>
<organism evidence="5 6">
    <name type="scientific">Rhodonia placenta</name>
    <dbReference type="NCBI Taxonomy" id="104341"/>
    <lineage>
        <taxon>Eukaryota</taxon>
        <taxon>Fungi</taxon>
        <taxon>Dikarya</taxon>
        <taxon>Basidiomycota</taxon>
        <taxon>Agaricomycotina</taxon>
        <taxon>Agaricomycetes</taxon>
        <taxon>Polyporales</taxon>
        <taxon>Adustoporiaceae</taxon>
        <taxon>Rhodonia</taxon>
    </lineage>
</organism>
<dbReference type="PANTHER" id="PTHR43712">
    <property type="entry name" value="PUTATIVE (AFU_ORTHOLOGUE AFUA_4G14580)-RELATED"/>
    <property type="match status" value="1"/>
</dbReference>
<dbReference type="Proteomes" id="UP000639403">
    <property type="component" value="Unassembled WGS sequence"/>
</dbReference>
<dbReference type="Gene3D" id="3.40.50.150">
    <property type="entry name" value="Vaccinia Virus protein VP39"/>
    <property type="match status" value="1"/>
</dbReference>
<dbReference type="SUPFAM" id="SSF53335">
    <property type="entry name" value="S-adenosyl-L-methionine-dependent methyltransferases"/>
    <property type="match status" value="1"/>
</dbReference>
<evidence type="ECO:0000313" key="5">
    <source>
        <dbReference type="EMBL" id="KAF9818474.1"/>
    </source>
</evidence>
<protein>
    <recommendedName>
        <fullName evidence="4">O-methyltransferase C-terminal domain-containing protein</fullName>
    </recommendedName>
</protein>
<proteinExistence type="predicted"/>
<evidence type="ECO:0000313" key="6">
    <source>
        <dbReference type="Proteomes" id="UP000639403"/>
    </source>
</evidence>
<dbReference type="GO" id="GO:0032259">
    <property type="term" value="P:methylation"/>
    <property type="evidence" value="ECO:0007669"/>
    <property type="project" value="UniProtKB-KW"/>
</dbReference>
<evidence type="ECO:0000256" key="2">
    <source>
        <dbReference type="ARBA" id="ARBA00022679"/>
    </source>
</evidence>
<feature type="domain" description="O-methyltransferase C-terminal" evidence="4">
    <location>
        <begin position="260"/>
        <end position="428"/>
    </location>
</feature>
<sequence length="455" mass="50092">MVVAQRAQTLRALVRLLADAAETVIREWESERALADTAEGTFAAHIPSPGLYEAGRVIVGACGECIALVQDPVERLLEVTTSTCAAKALQIAARARVAEVLSQGDTDRGVSIQSISSQTGISDKKLLQVLRCLTFNSIFAEPQRDHFANTALSQRLVRNDGLRCLITMWGDVGTAADKLPSVLFDPVKTHSTSPREAAFQVAYQTDLTLFEYLERGQNAPRFEGEPLHLETWMVGMHTIGETEAAASYVDYPWGALGSKFVVDVGGGVGGMSLELAKRYPQLNFVVQDREAVTKKAEAVWAQALSRPGLETGRVRFMPHDFFTEQPVKGADIYLMRHILHDWSDEECTIILRHLREAMRPESLLLVAEKVTHTAAGSPHLKSAPAPLPPNYGYAQMVSGTYAIGMMSLLNGVERTPEEFIDLAEKAGLRLIKLWECRGLVHVIEMRRNDSSPMPK</sequence>
<gene>
    <name evidence="5" type="ORF">IEO21_02712</name>
</gene>